<keyword evidence="3" id="KW-0418">Kinase</keyword>
<protein>
    <recommendedName>
        <fullName evidence="7">Protein kinase domain-containing protein</fullName>
    </recommendedName>
</protein>
<feature type="compositionally biased region" description="Low complexity" evidence="6">
    <location>
        <begin position="319"/>
        <end position="334"/>
    </location>
</feature>
<evidence type="ECO:0000256" key="6">
    <source>
        <dbReference type="SAM" id="MobiDB-lite"/>
    </source>
</evidence>
<dbReference type="InterPro" id="IPR008271">
    <property type="entry name" value="Ser/Thr_kinase_AS"/>
</dbReference>
<keyword evidence="9" id="KW-1185">Reference proteome</keyword>
<dbReference type="GO" id="GO:0004674">
    <property type="term" value="F:protein serine/threonine kinase activity"/>
    <property type="evidence" value="ECO:0007669"/>
    <property type="project" value="TreeGrafter"/>
</dbReference>
<sequence>MQRLDRGDPRGIGRYRLLARIGTGGMATVYLGRSGGGRAVAVKVLRADFAREPEIRARFRREVEAATAVGGVYSPPVLDADPDAERPWMATEFLPSVTLRDAVERYGPLPAPSVRRLAAGLAEALAAIHRTGIVHLDVKPANVLLTADGPRLIDFGIAARTRSTLPSGSRGFMSPEQMAGSAGPPSDVYSLGATLACAGGEQDAGPVATDEALTALIADCRRPDPADRPTAAELTTRLASMTGHPEATDTTWLPTPVMAAIDQQASAAANPPTPASTPPSRRSLLIGGAVVLAAAGGGTAAVLTGADSGTTDEAKNPGKSPNATPAASPSTGSPSPKPIKLEFVITGDGPLTAFTYWVNGRPTTLSNVPLTWRRTVEVPSVPGSVEWRLRFTFPSGRVRVRVFRDGTQITDARHPLDRVLGFPDLYPYDVDMSGASAISGPLPGSDV</sequence>
<evidence type="ECO:0000313" key="9">
    <source>
        <dbReference type="Proteomes" id="UP000317881"/>
    </source>
</evidence>
<dbReference type="RefSeq" id="WP_229866124.1">
    <property type="nucleotide sequence ID" value="NZ_BJND01000058.1"/>
</dbReference>
<dbReference type="AlphaFoldDB" id="A0A4Y3VV66"/>
<accession>A0A4Y3VV66</accession>
<dbReference type="SMART" id="SM00220">
    <property type="entry name" value="S_TKc"/>
    <property type="match status" value="1"/>
</dbReference>
<keyword evidence="2 5" id="KW-0547">Nucleotide-binding</keyword>
<organism evidence="8 9">
    <name type="scientific">Streptomyces spinoverrucosus</name>
    <dbReference type="NCBI Taxonomy" id="284043"/>
    <lineage>
        <taxon>Bacteria</taxon>
        <taxon>Bacillati</taxon>
        <taxon>Actinomycetota</taxon>
        <taxon>Actinomycetes</taxon>
        <taxon>Kitasatosporales</taxon>
        <taxon>Streptomycetaceae</taxon>
        <taxon>Streptomyces</taxon>
    </lineage>
</organism>
<dbReference type="CDD" id="cd14014">
    <property type="entry name" value="STKc_PknB_like"/>
    <property type="match status" value="1"/>
</dbReference>
<comment type="caution">
    <text evidence="8">The sequence shown here is derived from an EMBL/GenBank/DDBJ whole genome shotgun (WGS) entry which is preliminary data.</text>
</comment>
<evidence type="ECO:0000256" key="3">
    <source>
        <dbReference type="ARBA" id="ARBA00022777"/>
    </source>
</evidence>
<dbReference type="PROSITE" id="PS50011">
    <property type="entry name" value="PROTEIN_KINASE_DOM"/>
    <property type="match status" value="1"/>
</dbReference>
<keyword evidence="1" id="KW-0808">Transferase</keyword>
<name>A0A4Y3VV66_9ACTN</name>
<dbReference type="PROSITE" id="PS00107">
    <property type="entry name" value="PROTEIN_KINASE_ATP"/>
    <property type="match status" value="1"/>
</dbReference>
<reference evidence="8 9" key="1">
    <citation type="submission" date="2019-06" db="EMBL/GenBank/DDBJ databases">
        <title>Whole genome shotgun sequence of Streptomyces spinoverrucosus NBRC 14228.</title>
        <authorList>
            <person name="Hosoyama A."/>
            <person name="Uohara A."/>
            <person name="Ohji S."/>
            <person name="Ichikawa N."/>
        </authorList>
    </citation>
    <scope>NUCLEOTIDE SEQUENCE [LARGE SCALE GENOMIC DNA]</scope>
    <source>
        <strain evidence="8 9">NBRC 14228</strain>
    </source>
</reference>
<dbReference type="InterPro" id="IPR017441">
    <property type="entry name" value="Protein_kinase_ATP_BS"/>
</dbReference>
<dbReference type="InterPro" id="IPR000719">
    <property type="entry name" value="Prot_kinase_dom"/>
</dbReference>
<dbReference type="Gene3D" id="1.10.510.10">
    <property type="entry name" value="Transferase(Phosphotransferase) domain 1"/>
    <property type="match status" value="1"/>
</dbReference>
<dbReference type="Pfam" id="PF00069">
    <property type="entry name" value="Pkinase"/>
    <property type="match status" value="1"/>
</dbReference>
<gene>
    <name evidence="8" type="ORF">SSP24_64710</name>
</gene>
<dbReference type="SUPFAM" id="SSF56112">
    <property type="entry name" value="Protein kinase-like (PK-like)"/>
    <property type="match status" value="1"/>
</dbReference>
<dbReference type="PANTHER" id="PTHR43289">
    <property type="entry name" value="MITOGEN-ACTIVATED PROTEIN KINASE KINASE KINASE 20-RELATED"/>
    <property type="match status" value="1"/>
</dbReference>
<evidence type="ECO:0000256" key="2">
    <source>
        <dbReference type="ARBA" id="ARBA00022741"/>
    </source>
</evidence>
<feature type="region of interest" description="Disordered" evidence="6">
    <location>
        <begin position="304"/>
        <end position="341"/>
    </location>
</feature>
<evidence type="ECO:0000313" key="8">
    <source>
        <dbReference type="EMBL" id="GEC08816.1"/>
    </source>
</evidence>
<feature type="binding site" evidence="5">
    <location>
        <position position="43"/>
    </location>
    <ligand>
        <name>ATP</name>
        <dbReference type="ChEBI" id="CHEBI:30616"/>
    </ligand>
</feature>
<dbReference type="Gene3D" id="3.30.200.20">
    <property type="entry name" value="Phosphorylase Kinase, domain 1"/>
    <property type="match status" value="1"/>
</dbReference>
<evidence type="ECO:0000256" key="1">
    <source>
        <dbReference type="ARBA" id="ARBA00022679"/>
    </source>
</evidence>
<proteinExistence type="predicted"/>
<dbReference type="PROSITE" id="PS00108">
    <property type="entry name" value="PROTEIN_KINASE_ST"/>
    <property type="match status" value="1"/>
</dbReference>
<dbReference type="InterPro" id="IPR011009">
    <property type="entry name" value="Kinase-like_dom_sf"/>
</dbReference>
<dbReference type="GO" id="GO:0005524">
    <property type="term" value="F:ATP binding"/>
    <property type="evidence" value="ECO:0007669"/>
    <property type="project" value="UniProtKB-UniRule"/>
</dbReference>
<keyword evidence="4 5" id="KW-0067">ATP-binding</keyword>
<dbReference type="Proteomes" id="UP000317881">
    <property type="component" value="Unassembled WGS sequence"/>
</dbReference>
<evidence type="ECO:0000259" key="7">
    <source>
        <dbReference type="PROSITE" id="PS50011"/>
    </source>
</evidence>
<evidence type="ECO:0000256" key="5">
    <source>
        <dbReference type="PROSITE-ProRule" id="PRU10141"/>
    </source>
</evidence>
<feature type="domain" description="Protein kinase" evidence="7">
    <location>
        <begin position="15"/>
        <end position="247"/>
    </location>
</feature>
<dbReference type="EMBL" id="BJND01000058">
    <property type="protein sequence ID" value="GEC08816.1"/>
    <property type="molecule type" value="Genomic_DNA"/>
</dbReference>
<evidence type="ECO:0000256" key="4">
    <source>
        <dbReference type="ARBA" id="ARBA00022840"/>
    </source>
</evidence>
<dbReference type="PANTHER" id="PTHR43289:SF34">
    <property type="entry name" value="SERINE_THREONINE-PROTEIN KINASE YBDM-RELATED"/>
    <property type="match status" value="1"/>
</dbReference>